<evidence type="ECO:0000313" key="3">
    <source>
        <dbReference type="Proteomes" id="UP000509638"/>
    </source>
</evidence>
<protein>
    <submittedName>
        <fullName evidence="2">VOC family protein</fullName>
    </submittedName>
</protein>
<gene>
    <name evidence="2" type="ORF">HW566_07260</name>
</gene>
<dbReference type="PROSITE" id="PS51819">
    <property type="entry name" value="VOC"/>
    <property type="match status" value="1"/>
</dbReference>
<accession>A0A7D5F4W4</accession>
<dbReference type="Proteomes" id="UP000509638">
    <property type="component" value="Chromosome"/>
</dbReference>
<dbReference type="AlphaFoldDB" id="A0A7D5F4W4"/>
<reference evidence="2 3" key="1">
    <citation type="submission" date="2020-06" db="EMBL/GenBank/DDBJ databases">
        <authorList>
            <person name="Jo H."/>
        </authorList>
    </citation>
    <scope>NUCLEOTIDE SEQUENCE [LARGE SCALE GENOMIC DNA]</scope>
    <source>
        <strain evidence="2 3">I46</strain>
    </source>
</reference>
<organism evidence="2 3">
    <name type="scientific">Microbacterium oleivorans</name>
    <dbReference type="NCBI Taxonomy" id="273677"/>
    <lineage>
        <taxon>Bacteria</taxon>
        <taxon>Bacillati</taxon>
        <taxon>Actinomycetota</taxon>
        <taxon>Actinomycetes</taxon>
        <taxon>Micrococcales</taxon>
        <taxon>Microbacteriaceae</taxon>
        <taxon>Microbacterium</taxon>
    </lineage>
</organism>
<dbReference type="RefSeq" id="WP_178011633.1">
    <property type="nucleotide sequence ID" value="NZ_CP058316.1"/>
</dbReference>
<dbReference type="InterPro" id="IPR029068">
    <property type="entry name" value="Glyas_Bleomycin-R_OHBP_Dase"/>
</dbReference>
<dbReference type="InterPro" id="IPR004360">
    <property type="entry name" value="Glyas_Fos-R_dOase_dom"/>
</dbReference>
<name>A0A7D5F4W4_9MICO</name>
<dbReference type="EMBL" id="CP058316">
    <property type="protein sequence ID" value="QLD11587.1"/>
    <property type="molecule type" value="Genomic_DNA"/>
</dbReference>
<sequence length="129" mass="13714">MTAFGVDGAFSGFSVDDIDAARAFYADTLGLDVETNAMGFLEIRLASGGGILVYAKPDHVPAGFTILNFPVDDIDAAVDDLRGRGVETKIYSDDEFPSDERGIVRGEGRGPDIAWFRDPAGNVIAVLEA</sequence>
<dbReference type="InterPro" id="IPR037523">
    <property type="entry name" value="VOC_core"/>
</dbReference>
<dbReference type="Pfam" id="PF00903">
    <property type="entry name" value="Glyoxalase"/>
    <property type="match status" value="1"/>
</dbReference>
<evidence type="ECO:0000313" key="2">
    <source>
        <dbReference type="EMBL" id="QLD11587.1"/>
    </source>
</evidence>
<dbReference type="Gene3D" id="3.10.180.10">
    <property type="entry name" value="2,3-Dihydroxybiphenyl 1,2-Dioxygenase, domain 1"/>
    <property type="match status" value="1"/>
</dbReference>
<dbReference type="SUPFAM" id="SSF54593">
    <property type="entry name" value="Glyoxalase/Bleomycin resistance protein/Dihydroxybiphenyl dioxygenase"/>
    <property type="match status" value="1"/>
</dbReference>
<proteinExistence type="predicted"/>
<evidence type="ECO:0000259" key="1">
    <source>
        <dbReference type="PROSITE" id="PS51819"/>
    </source>
</evidence>
<feature type="domain" description="VOC" evidence="1">
    <location>
        <begin position="5"/>
        <end position="129"/>
    </location>
</feature>